<evidence type="ECO:0000256" key="1">
    <source>
        <dbReference type="SAM" id="MobiDB-lite"/>
    </source>
</evidence>
<keyword evidence="3" id="KW-1185">Reference proteome</keyword>
<feature type="region of interest" description="Disordered" evidence="1">
    <location>
        <begin position="1"/>
        <end position="24"/>
    </location>
</feature>
<comment type="caution">
    <text evidence="2">The sequence shown here is derived from an EMBL/GenBank/DDBJ whole genome shotgun (WGS) entry which is preliminary data.</text>
</comment>
<sequence length="109" mass="11510">MAVLRWPTKLPSPITTSNSHEGNEQCVENNQWHHPEVHHNCHGATTTTATAVLVTTPPPVFSPPPSTALRLLLPPVSPVSATFPSSSTPQPTVASEGPSTAVISMRVTS</sequence>
<feature type="compositionally biased region" description="Polar residues" evidence="1">
    <location>
        <begin position="13"/>
        <end position="24"/>
    </location>
</feature>
<dbReference type="EMBL" id="JBFOLJ010000003">
    <property type="protein sequence ID" value="KAL2550214.1"/>
    <property type="molecule type" value="Genomic_DNA"/>
</dbReference>
<protein>
    <submittedName>
        <fullName evidence="2">Uncharacterized protein</fullName>
    </submittedName>
</protein>
<name>A0ABD1WKK3_9LAMI</name>
<evidence type="ECO:0000313" key="3">
    <source>
        <dbReference type="Proteomes" id="UP001604277"/>
    </source>
</evidence>
<reference evidence="3" key="1">
    <citation type="submission" date="2024-07" db="EMBL/GenBank/DDBJ databases">
        <title>Two chromosome-level genome assemblies of Korean endemic species Abeliophyllum distichum and Forsythia ovata (Oleaceae).</title>
        <authorList>
            <person name="Jang H."/>
        </authorList>
    </citation>
    <scope>NUCLEOTIDE SEQUENCE [LARGE SCALE GENOMIC DNA]</scope>
</reference>
<organism evidence="2 3">
    <name type="scientific">Forsythia ovata</name>
    <dbReference type="NCBI Taxonomy" id="205694"/>
    <lineage>
        <taxon>Eukaryota</taxon>
        <taxon>Viridiplantae</taxon>
        <taxon>Streptophyta</taxon>
        <taxon>Embryophyta</taxon>
        <taxon>Tracheophyta</taxon>
        <taxon>Spermatophyta</taxon>
        <taxon>Magnoliopsida</taxon>
        <taxon>eudicotyledons</taxon>
        <taxon>Gunneridae</taxon>
        <taxon>Pentapetalae</taxon>
        <taxon>asterids</taxon>
        <taxon>lamiids</taxon>
        <taxon>Lamiales</taxon>
        <taxon>Oleaceae</taxon>
        <taxon>Forsythieae</taxon>
        <taxon>Forsythia</taxon>
    </lineage>
</organism>
<gene>
    <name evidence="2" type="ORF">Fot_11744</name>
</gene>
<dbReference type="Proteomes" id="UP001604277">
    <property type="component" value="Unassembled WGS sequence"/>
</dbReference>
<dbReference type="AlphaFoldDB" id="A0ABD1WKK3"/>
<feature type="compositionally biased region" description="Polar residues" evidence="1">
    <location>
        <begin position="82"/>
        <end position="109"/>
    </location>
</feature>
<evidence type="ECO:0000313" key="2">
    <source>
        <dbReference type="EMBL" id="KAL2550214.1"/>
    </source>
</evidence>
<accession>A0ABD1WKK3</accession>
<feature type="region of interest" description="Disordered" evidence="1">
    <location>
        <begin position="79"/>
        <end position="109"/>
    </location>
</feature>
<proteinExistence type="predicted"/>